<evidence type="ECO:0000256" key="2">
    <source>
        <dbReference type="HAMAP-Rule" id="MF_00758"/>
    </source>
</evidence>
<dbReference type="HAMAP" id="MF_00758">
    <property type="entry name" value="UPF0301"/>
    <property type="match status" value="1"/>
</dbReference>
<dbReference type="PANTHER" id="PTHR30327:SF1">
    <property type="entry name" value="UPF0301 PROTEIN YQGE"/>
    <property type="match status" value="1"/>
</dbReference>
<gene>
    <name evidence="3" type="ORF">Q9295_13615</name>
</gene>
<dbReference type="Gene3D" id="3.40.1740.10">
    <property type="entry name" value="VC0467-like"/>
    <property type="match status" value="1"/>
</dbReference>
<name>A0ABU0W071_9RHOB</name>
<comment type="similarity">
    <text evidence="1 2">Belongs to the UPF0301 (AlgH) family.</text>
</comment>
<sequence length="204" mass="21547">MRTIDDAQDLAGKLLIAMPGMEDTRFQRSVIFICAHTAEGAMGLIINKPSAEMTFAALLEQLAIRRDASLATEPALEGVKAAREIAVHFGGPVERGRGFVLHSEDWQGAAELGLAVPGGYRMTATLDVLEALAIGQGPSSALLALGYSGWGAGQLEAEILRNDWLVCPADPELVFGSEDGAKWGGALRRLGIDPVTLSHQAGRA</sequence>
<protein>
    <recommendedName>
        <fullName evidence="2">UPF0301 protein Q9295_13615</fullName>
    </recommendedName>
</protein>
<dbReference type="PANTHER" id="PTHR30327">
    <property type="entry name" value="UNCHARACTERIZED PROTEIN YQGE"/>
    <property type="match status" value="1"/>
</dbReference>
<proteinExistence type="inferred from homology"/>
<dbReference type="SUPFAM" id="SSF143456">
    <property type="entry name" value="VC0467-like"/>
    <property type="match status" value="1"/>
</dbReference>
<evidence type="ECO:0000313" key="3">
    <source>
        <dbReference type="EMBL" id="MDQ2067411.1"/>
    </source>
</evidence>
<accession>A0ABU0W071</accession>
<dbReference type="InterPro" id="IPR003774">
    <property type="entry name" value="AlgH-like"/>
</dbReference>
<evidence type="ECO:0000256" key="1">
    <source>
        <dbReference type="ARBA" id="ARBA00009600"/>
    </source>
</evidence>
<keyword evidence="4" id="KW-1185">Reference proteome</keyword>
<dbReference type="Proteomes" id="UP001239680">
    <property type="component" value="Unassembled WGS sequence"/>
</dbReference>
<dbReference type="EMBL" id="JAVDBT010000013">
    <property type="protein sequence ID" value="MDQ2067411.1"/>
    <property type="molecule type" value="Genomic_DNA"/>
</dbReference>
<comment type="caution">
    <text evidence="3">The sequence shown here is derived from an EMBL/GenBank/DDBJ whole genome shotgun (WGS) entry which is preliminary data.</text>
</comment>
<dbReference type="Pfam" id="PF02622">
    <property type="entry name" value="DUF179"/>
    <property type="match status" value="1"/>
</dbReference>
<dbReference type="RefSeq" id="WP_306681117.1">
    <property type="nucleotide sequence ID" value="NZ_JAVDBT010000013.1"/>
</dbReference>
<dbReference type="NCBIfam" id="NF001268">
    <property type="entry name" value="PRK00228.1-4"/>
    <property type="match status" value="1"/>
</dbReference>
<organism evidence="3 4">
    <name type="scientific">Pseudogemmobacter lacusdianii</name>
    <dbReference type="NCBI Taxonomy" id="3069608"/>
    <lineage>
        <taxon>Bacteria</taxon>
        <taxon>Pseudomonadati</taxon>
        <taxon>Pseudomonadota</taxon>
        <taxon>Alphaproteobacteria</taxon>
        <taxon>Rhodobacterales</taxon>
        <taxon>Paracoccaceae</taxon>
        <taxon>Pseudogemmobacter</taxon>
    </lineage>
</organism>
<reference evidence="3 4" key="1">
    <citation type="submission" date="2023-08" db="EMBL/GenBank/DDBJ databases">
        <title>Characterization of two Paracoccaceae strains isolated from Phycosphere and proposal of Xinfangfangia lacusdiani sp. nov.</title>
        <authorList>
            <person name="Deng Y."/>
            <person name="Zhang Y.Q."/>
        </authorList>
    </citation>
    <scope>NUCLEOTIDE SEQUENCE [LARGE SCALE GENOMIC DNA]</scope>
    <source>
        <strain evidence="3 4">CPCC 101601</strain>
    </source>
</reference>
<evidence type="ECO:0000313" key="4">
    <source>
        <dbReference type="Proteomes" id="UP001239680"/>
    </source>
</evidence>